<name>A0ABP7NJ35_9GAMM</name>
<dbReference type="Gene3D" id="2.40.160.10">
    <property type="entry name" value="Porin"/>
    <property type="match status" value="1"/>
</dbReference>
<dbReference type="InterPro" id="IPR023614">
    <property type="entry name" value="Porin_dom_sf"/>
</dbReference>
<evidence type="ECO:0000313" key="2">
    <source>
        <dbReference type="Proteomes" id="UP001501337"/>
    </source>
</evidence>
<proteinExistence type="predicted"/>
<evidence type="ECO:0008006" key="3">
    <source>
        <dbReference type="Google" id="ProtNLM"/>
    </source>
</evidence>
<organism evidence="1 2">
    <name type="scientific">Allohahella marinimesophila</name>
    <dbReference type="NCBI Taxonomy" id="1054972"/>
    <lineage>
        <taxon>Bacteria</taxon>
        <taxon>Pseudomonadati</taxon>
        <taxon>Pseudomonadota</taxon>
        <taxon>Gammaproteobacteria</taxon>
        <taxon>Oceanospirillales</taxon>
        <taxon>Hahellaceae</taxon>
        <taxon>Allohahella</taxon>
    </lineage>
</organism>
<dbReference type="Proteomes" id="UP001501337">
    <property type="component" value="Unassembled WGS sequence"/>
</dbReference>
<keyword evidence="2" id="KW-1185">Reference proteome</keyword>
<comment type="caution">
    <text evidence="1">The sequence shown here is derived from an EMBL/GenBank/DDBJ whole genome shotgun (WGS) entry which is preliminary data.</text>
</comment>
<gene>
    <name evidence="1" type="ORF">GCM10022278_04360</name>
</gene>
<sequence length="402" mass="44413">MPFTAHALDVNSIDINGFGSIIGSMTSDEDENLYGIDDEFDFQNESRFAVQVSSRLSEKWSATAQILARGEDQYDPTFEWAYLSYEATSNLKLFFGRQRFKQYKYSGYVDVGYAYPWLRLPQGVYSVPFSSGDGVGAAYQTYAGDLEVNLQYNILGSTIDDFVPSTGGNPSTIDIQLSHILSLDFNFQQFNFGANFAYIPELSYDILGADPRLQGVFGQNQAGQDALDGLVAQGLISGAIANDVRDLKNDDIEVFTWDLYAGWDNGDVFVLAEYSDQNFSESSLADQESWYFTGGYRFGQYTFHATYGQDKNDASTDAADQLASAVNAAVPPGFQPDSLVGLVAGVNALQNAQVEDSEFYIFGVRYDFDAAVALKADYTTVMDDDNPQREAEIFAVGLDFVF</sequence>
<dbReference type="EMBL" id="BAABBO010000001">
    <property type="protein sequence ID" value="GAA3948301.1"/>
    <property type="molecule type" value="Genomic_DNA"/>
</dbReference>
<accession>A0ABP7NJ35</accession>
<protein>
    <recommendedName>
        <fullName evidence="3">Porin</fullName>
    </recommendedName>
</protein>
<dbReference type="SUPFAM" id="SSF56935">
    <property type="entry name" value="Porins"/>
    <property type="match status" value="1"/>
</dbReference>
<evidence type="ECO:0000313" key="1">
    <source>
        <dbReference type="EMBL" id="GAA3948301.1"/>
    </source>
</evidence>
<reference evidence="2" key="1">
    <citation type="journal article" date="2019" name="Int. J. Syst. Evol. Microbiol.">
        <title>The Global Catalogue of Microorganisms (GCM) 10K type strain sequencing project: providing services to taxonomists for standard genome sequencing and annotation.</title>
        <authorList>
            <consortium name="The Broad Institute Genomics Platform"/>
            <consortium name="The Broad Institute Genome Sequencing Center for Infectious Disease"/>
            <person name="Wu L."/>
            <person name="Ma J."/>
        </authorList>
    </citation>
    <scope>NUCLEOTIDE SEQUENCE [LARGE SCALE GENOMIC DNA]</scope>
    <source>
        <strain evidence="2">JCM 17555</strain>
    </source>
</reference>